<dbReference type="InterPro" id="IPR018392">
    <property type="entry name" value="LysM"/>
</dbReference>
<dbReference type="InterPro" id="IPR036365">
    <property type="entry name" value="PGBD-like_sf"/>
</dbReference>
<reference evidence="2 3" key="1">
    <citation type="submission" date="2010-11" db="EMBL/GenBank/DDBJ databases">
        <title>Complete sequence of Halanaerobium sp. sapolanicus.</title>
        <authorList>
            <consortium name="US DOE Joint Genome Institute"/>
            <person name="Lucas S."/>
            <person name="Copeland A."/>
            <person name="Lapidus A."/>
            <person name="Cheng J.-F."/>
            <person name="Bruce D."/>
            <person name="Goodwin L."/>
            <person name="Pitluck S."/>
            <person name="Davenport K."/>
            <person name="Detter J.C."/>
            <person name="Han C."/>
            <person name="Tapia R."/>
            <person name="Land M."/>
            <person name="Hauser L."/>
            <person name="Jeffries C."/>
            <person name="Kyrpides N."/>
            <person name="Ivanova N."/>
            <person name="Mikhailova N."/>
            <person name="Begemann M.B."/>
            <person name="Mormile M.R."/>
            <person name="Wall J.D."/>
            <person name="Elias D.A."/>
            <person name="Woyke T."/>
        </authorList>
    </citation>
    <scope>NUCLEOTIDE SEQUENCE [LARGE SCALE GENOMIC DNA]</scope>
    <source>
        <strain evidence="3">sapolanicus</strain>
    </source>
</reference>
<evidence type="ECO:0000313" key="2">
    <source>
        <dbReference type="EMBL" id="ADQ14336.1"/>
    </source>
</evidence>
<dbReference type="CDD" id="cd00118">
    <property type="entry name" value="LysM"/>
    <property type="match status" value="1"/>
</dbReference>
<name>E4RPW9_HALHG</name>
<dbReference type="InterPro" id="IPR036779">
    <property type="entry name" value="LysM_dom_sf"/>
</dbReference>
<dbReference type="SUPFAM" id="SSF47090">
    <property type="entry name" value="PGBD-like"/>
    <property type="match status" value="1"/>
</dbReference>
<dbReference type="KEGG" id="has:Halsa_0890"/>
<dbReference type="PANTHER" id="PTHR33734">
    <property type="entry name" value="LYSM DOMAIN-CONTAINING GPI-ANCHORED PROTEIN 2"/>
    <property type="match status" value="1"/>
</dbReference>
<dbReference type="CAZy" id="CBM50">
    <property type="family name" value="Carbohydrate-Binding Module Family 50"/>
</dbReference>
<proteinExistence type="predicted"/>
<dbReference type="Proteomes" id="UP000007434">
    <property type="component" value="Chromosome"/>
</dbReference>
<dbReference type="PANTHER" id="PTHR33734:SF22">
    <property type="entry name" value="MEMBRANE-BOUND LYTIC MUREIN TRANSGLYCOSYLASE D"/>
    <property type="match status" value="1"/>
</dbReference>
<dbReference type="EMBL" id="CP002304">
    <property type="protein sequence ID" value="ADQ14336.1"/>
    <property type="molecule type" value="Genomic_DNA"/>
</dbReference>
<dbReference type="SMART" id="SM00257">
    <property type="entry name" value="LysM"/>
    <property type="match status" value="1"/>
</dbReference>
<keyword evidence="3" id="KW-1185">Reference proteome</keyword>
<dbReference type="Gene3D" id="1.10.101.10">
    <property type="entry name" value="PGBD-like superfamily/PGBD"/>
    <property type="match status" value="1"/>
</dbReference>
<dbReference type="HOGENOM" id="CLU_823273_0_0_9"/>
<protein>
    <submittedName>
        <fullName evidence="2">Peptidoglycan-binding domain 1 protein</fullName>
    </submittedName>
</protein>
<dbReference type="SUPFAM" id="SSF54106">
    <property type="entry name" value="LysM domain"/>
    <property type="match status" value="1"/>
</dbReference>
<evidence type="ECO:0000313" key="3">
    <source>
        <dbReference type="Proteomes" id="UP000007434"/>
    </source>
</evidence>
<reference evidence="2 3" key="2">
    <citation type="journal article" date="2011" name="J. Bacteriol.">
        <title>Complete Genome Sequence of the Haloalkaliphilic, Hydrogen Producing Halanaerobium hydrogenoformans.</title>
        <authorList>
            <person name="Brown S.D."/>
            <person name="Begemann M.B."/>
            <person name="Mormile M.R."/>
            <person name="Wall J.D."/>
            <person name="Han C.S."/>
            <person name="Goodwin L.A."/>
            <person name="Pitluck S."/>
            <person name="Land M.L."/>
            <person name="Hauser L.J."/>
            <person name="Elias D.A."/>
        </authorList>
    </citation>
    <scope>NUCLEOTIDE SEQUENCE [LARGE SCALE GENOMIC DNA]</scope>
    <source>
        <strain evidence="3">sapolanicus</strain>
    </source>
</reference>
<dbReference type="eggNOG" id="COG1388">
    <property type="taxonomic scope" value="Bacteria"/>
</dbReference>
<dbReference type="STRING" id="656519.Halsa_0890"/>
<gene>
    <name evidence="2" type="ordered locus">Halsa_0890</name>
</gene>
<dbReference type="AlphaFoldDB" id="E4RPW9"/>
<dbReference type="GO" id="GO:0008932">
    <property type="term" value="F:lytic endotransglycosylase activity"/>
    <property type="evidence" value="ECO:0007669"/>
    <property type="project" value="TreeGrafter"/>
</dbReference>
<dbReference type="OrthoDB" id="529831at2"/>
<feature type="domain" description="LysM" evidence="1">
    <location>
        <begin position="148"/>
        <end position="191"/>
    </location>
</feature>
<dbReference type="RefSeq" id="WP_013405426.1">
    <property type="nucleotide sequence ID" value="NC_014654.1"/>
</dbReference>
<dbReference type="Gene3D" id="3.10.350.10">
    <property type="entry name" value="LysM domain"/>
    <property type="match status" value="1"/>
</dbReference>
<organism evidence="2 3">
    <name type="scientific">Halanaerobium hydrogeniformans</name>
    <name type="common">Halanaerobium sp. (strain sapolanicus)</name>
    <dbReference type="NCBI Taxonomy" id="656519"/>
    <lineage>
        <taxon>Bacteria</taxon>
        <taxon>Bacillati</taxon>
        <taxon>Bacillota</taxon>
        <taxon>Clostridia</taxon>
        <taxon>Halanaerobiales</taxon>
        <taxon>Halanaerobiaceae</taxon>
        <taxon>Halanaerobium</taxon>
    </lineage>
</organism>
<dbReference type="InterPro" id="IPR002477">
    <property type="entry name" value="Peptidoglycan-bd-like"/>
</dbReference>
<dbReference type="eggNOG" id="COG3409">
    <property type="taxonomic scope" value="Bacteria"/>
</dbReference>
<dbReference type="PROSITE" id="PS51782">
    <property type="entry name" value="LYSM"/>
    <property type="match status" value="1"/>
</dbReference>
<accession>E4RPW9</accession>
<sequence>MLIEKKNEESKENNILINIFKFKQFKFGILILLLLLFLGSQNTMVFNNQVFAQPDNTGSRESFSSSQAESIFSSNQILRENDRGENVKKAQKILRQKGFYQGEIDGHYGHQTRLAVIKFQKIAGLQADGVLGPKTLSKLTAEGENDVAEYTVQSGDSLWVLARRFDSSINELKAINNLNSDSIRAGDKLKIPGDNHSSFSVNIVDMEWSKVDSIFPRESKAIITDVETGLSLEVKRLYGTNHADVEPLTAQDTRILRSIYGGSWSWERRSVIVYVDNHLIAGSINGKPHGGAAIENNNFPGHICLHFKNSRLHNNGTKDPEHQNMIESVVENDIYDL</sequence>
<dbReference type="InterPro" id="IPR036366">
    <property type="entry name" value="PGBDSf"/>
</dbReference>
<dbReference type="Pfam" id="PF01471">
    <property type="entry name" value="PG_binding_1"/>
    <property type="match status" value="1"/>
</dbReference>
<dbReference type="Pfam" id="PF01476">
    <property type="entry name" value="LysM"/>
    <property type="match status" value="1"/>
</dbReference>
<evidence type="ECO:0000259" key="1">
    <source>
        <dbReference type="PROSITE" id="PS51782"/>
    </source>
</evidence>